<accession>A0A8H5G6V4</accession>
<sequence>MGLLRRQNHALTHRQIPGAAPTASGIGGAAITVDPNAGTTVSDLQLDTQAPQGGGFSTAPALASGFTPTITIPPTNTPELSPTSQSPDASSSVKASSSSVAPISMSTVIGSCVGAFIGTVGLICLGFWFYRRYHRSLKAQYGAKGRGPINTRADMQRRLSHREPWGKLEDRNPEDKWEGHPKTEESVGPMEKLTMFKKAPSVRTAYTHTEEEPVQFEMSHPFAQQYSLYNNGQGNVSMPDPKPFTASNTWDDAGQGSFLSVRTQSDRLSGSMSPSLNMAIPTPPATALPHHHWESAEIVNMEGQSAEIVNPFADENRPARHEKRKSSGNPFFGAHEDMPRRRSRSNSLVSKTSRASRVRSVSESIMSSIHVPIPKLDKGKGRAIDPFDDENSPAPTPSSARYPTITTSVPPVAVSHATPTSPLVPPRPAFAVHNASLSTSSSSSNEHALASLIAALDGDTTEEDVQARLRIASMQPSIHSTTSMYSDTTETGDMTNEFPLPPSTPGHSTPTLESYVTAESDRTVKTR</sequence>
<proteinExistence type="predicted"/>
<evidence type="ECO:0000313" key="3">
    <source>
        <dbReference type="EMBL" id="KAF5359489.1"/>
    </source>
</evidence>
<comment type="caution">
    <text evidence="3">The sequence shown here is derived from an EMBL/GenBank/DDBJ whole genome shotgun (WGS) entry which is preliminary data.</text>
</comment>
<feature type="compositionally biased region" description="Basic and acidic residues" evidence="1">
    <location>
        <begin position="375"/>
        <end position="385"/>
    </location>
</feature>
<name>A0A8H5G6V4_9AGAR</name>
<feature type="compositionally biased region" description="Low complexity" evidence="1">
    <location>
        <begin position="349"/>
        <end position="364"/>
    </location>
</feature>
<feature type="compositionally biased region" description="Polar residues" evidence="1">
    <location>
        <begin position="479"/>
        <end position="494"/>
    </location>
</feature>
<feature type="region of interest" description="Disordered" evidence="1">
    <location>
        <begin position="67"/>
        <end position="94"/>
    </location>
</feature>
<dbReference type="OrthoDB" id="2670057at2759"/>
<reference evidence="3 4" key="1">
    <citation type="journal article" date="2020" name="ISME J.">
        <title>Uncovering the hidden diversity of litter-decomposition mechanisms in mushroom-forming fungi.</title>
        <authorList>
            <person name="Floudas D."/>
            <person name="Bentzer J."/>
            <person name="Ahren D."/>
            <person name="Johansson T."/>
            <person name="Persson P."/>
            <person name="Tunlid A."/>
        </authorList>
    </citation>
    <scope>NUCLEOTIDE SEQUENCE [LARGE SCALE GENOMIC DNA]</scope>
    <source>
        <strain evidence="3 4">CBS 146.42</strain>
    </source>
</reference>
<dbReference type="AlphaFoldDB" id="A0A8H5G6V4"/>
<evidence type="ECO:0000256" key="2">
    <source>
        <dbReference type="SAM" id="Phobius"/>
    </source>
</evidence>
<feature type="transmembrane region" description="Helical" evidence="2">
    <location>
        <begin position="108"/>
        <end position="130"/>
    </location>
</feature>
<keyword evidence="4" id="KW-1185">Reference proteome</keyword>
<feature type="compositionally biased region" description="Basic and acidic residues" evidence="1">
    <location>
        <begin position="161"/>
        <end position="185"/>
    </location>
</feature>
<gene>
    <name evidence="3" type="ORF">D9756_003351</name>
</gene>
<dbReference type="EMBL" id="JAACJO010000004">
    <property type="protein sequence ID" value="KAF5359489.1"/>
    <property type="molecule type" value="Genomic_DNA"/>
</dbReference>
<keyword evidence="2" id="KW-1133">Transmembrane helix</keyword>
<feature type="region of interest" description="Disordered" evidence="1">
    <location>
        <begin position="161"/>
        <end position="187"/>
    </location>
</feature>
<feature type="region of interest" description="Disordered" evidence="1">
    <location>
        <begin position="479"/>
        <end position="527"/>
    </location>
</feature>
<protein>
    <submittedName>
        <fullName evidence="3">Uncharacterized protein</fullName>
    </submittedName>
</protein>
<organism evidence="3 4">
    <name type="scientific">Leucocoprinus leucothites</name>
    <dbReference type="NCBI Taxonomy" id="201217"/>
    <lineage>
        <taxon>Eukaryota</taxon>
        <taxon>Fungi</taxon>
        <taxon>Dikarya</taxon>
        <taxon>Basidiomycota</taxon>
        <taxon>Agaricomycotina</taxon>
        <taxon>Agaricomycetes</taxon>
        <taxon>Agaricomycetidae</taxon>
        <taxon>Agaricales</taxon>
        <taxon>Agaricineae</taxon>
        <taxon>Agaricaceae</taxon>
        <taxon>Leucocoprinus</taxon>
    </lineage>
</organism>
<keyword evidence="2" id="KW-0812">Transmembrane</keyword>
<evidence type="ECO:0000313" key="4">
    <source>
        <dbReference type="Proteomes" id="UP000559027"/>
    </source>
</evidence>
<keyword evidence="2" id="KW-0472">Membrane</keyword>
<dbReference type="Proteomes" id="UP000559027">
    <property type="component" value="Unassembled WGS sequence"/>
</dbReference>
<feature type="region of interest" description="Disordered" evidence="1">
    <location>
        <begin position="316"/>
        <end position="405"/>
    </location>
</feature>
<feature type="compositionally biased region" description="Polar residues" evidence="1">
    <location>
        <begin position="505"/>
        <end position="514"/>
    </location>
</feature>
<evidence type="ECO:0000256" key="1">
    <source>
        <dbReference type="SAM" id="MobiDB-lite"/>
    </source>
</evidence>